<dbReference type="AlphaFoldDB" id="A0A194V6B8"/>
<sequence>MQPRKSNTPGTLPLQSALAPLFLPGSAQKTSKDKSAETNEVVKAEEMAKKTALECEDWTDDDVLIPTIN</sequence>
<organism evidence="1 2">
    <name type="scientific">Cytospora mali</name>
    <name type="common">Apple Valsa canker fungus</name>
    <name type="synonym">Valsa mali</name>
    <dbReference type="NCBI Taxonomy" id="578113"/>
    <lineage>
        <taxon>Eukaryota</taxon>
        <taxon>Fungi</taxon>
        <taxon>Dikarya</taxon>
        <taxon>Ascomycota</taxon>
        <taxon>Pezizomycotina</taxon>
        <taxon>Sordariomycetes</taxon>
        <taxon>Sordariomycetidae</taxon>
        <taxon>Diaporthales</taxon>
        <taxon>Cytosporaceae</taxon>
        <taxon>Cytospora</taxon>
    </lineage>
</organism>
<name>A0A194V6B8_CYTMA</name>
<dbReference type="Proteomes" id="UP000078576">
    <property type="component" value="Unassembled WGS sequence"/>
</dbReference>
<evidence type="ECO:0000313" key="1">
    <source>
        <dbReference type="EMBL" id="KUI59439.1"/>
    </source>
</evidence>
<protein>
    <submittedName>
        <fullName evidence="1">Uncharacterized protein</fullName>
    </submittedName>
</protein>
<proteinExistence type="predicted"/>
<accession>A0A194V6B8</accession>
<keyword evidence="2" id="KW-1185">Reference proteome</keyword>
<gene>
    <name evidence="1" type="ORF">VP1G_06680</name>
</gene>
<dbReference type="EMBL" id="KN714730">
    <property type="protein sequence ID" value="KUI59439.1"/>
    <property type="molecule type" value="Genomic_DNA"/>
</dbReference>
<reference evidence="2" key="1">
    <citation type="submission" date="2014-12" db="EMBL/GenBank/DDBJ databases">
        <title>Genome Sequence of Valsa Canker Pathogens Uncovers a Specific Adaption of Colonization on Woody Bark.</title>
        <authorList>
            <person name="Yin Z."/>
            <person name="Liu H."/>
            <person name="Gao X."/>
            <person name="Li Z."/>
            <person name="Song N."/>
            <person name="Ke X."/>
            <person name="Dai Q."/>
            <person name="Wu Y."/>
            <person name="Sun Y."/>
            <person name="Xu J.-R."/>
            <person name="Kang Z.K."/>
            <person name="Wang L."/>
            <person name="Huang L."/>
        </authorList>
    </citation>
    <scope>NUCLEOTIDE SEQUENCE [LARGE SCALE GENOMIC DNA]</scope>
    <source>
        <strain evidence="2">SXYL134</strain>
    </source>
</reference>
<evidence type="ECO:0000313" key="2">
    <source>
        <dbReference type="Proteomes" id="UP000078576"/>
    </source>
</evidence>